<gene>
    <name evidence="1" type="ORF">Apau_0553</name>
</gene>
<dbReference type="eggNOG" id="ENOG502ZQ2N">
    <property type="taxonomic scope" value="Bacteria"/>
</dbReference>
<evidence type="ECO:0000313" key="2">
    <source>
        <dbReference type="Proteomes" id="UP000005096"/>
    </source>
</evidence>
<dbReference type="EMBL" id="CM001022">
    <property type="protein sequence ID" value="EFQ22986.1"/>
    <property type="molecule type" value="Genomic_DNA"/>
</dbReference>
<sequence length="231" mass="25671">MVQSLLYWNRNVDLDISSWIPYGVDYSPVSANRLHSDRLARIASFAMDMDSELLFLRSFQSGNGGTLFRDHLYDPDRSGEAELGFTLVFTYSKAIEDLLAGLEAKYGNIRAGLTLCGVWDRSVLLDECKVVALVSEDPFFDEDRFLEGLEGDFSAVVGSRHGSAGFFAERFGYRRGSIPYETDDVVQMAIAQVLFDITLEETRRIVGPPPEVAFPALLEGLPPPEEEDGAP</sequence>
<evidence type="ECO:0000313" key="1">
    <source>
        <dbReference type="EMBL" id="EFQ22986.1"/>
    </source>
</evidence>
<dbReference type="AlphaFoldDB" id="E3D0G7"/>
<dbReference type="OrthoDB" id="3076at2"/>
<accession>E3D0G7</accession>
<organism evidence="1 2">
    <name type="scientific">Aminomonas paucivorans DSM 12260</name>
    <dbReference type="NCBI Taxonomy" id="584708"/>
    <lineage>
        <taxon>Bacteria</taxon>
        <taxon>Thermotogati</taxon>
        <taxon>Synergistota</taxon>
        <taxon>Synergistia</taxon>
        <taxon>Synergistales</taxon>
        <taxon>Synergistaceae</taxon>
        <taxon>Aminomonas</taxon>
    </lineage>
</organism>
<dbReference type="Proteomes" id="UP000005096">
    <property type="component" value="Chromosome"/>
</dbReference>
<reference evidence="1 2" key="1">
    <citation type="journal article" date="2010" name="Stand. Genomic Sci.">
        <title>Non-contiguous finished genome sequence of Aminomonas paucivorans type strain (GLU-3).</title>
        <authorList>
            <person name="Pitluck S."/>
            <person name="Yasawong M."/>
            <person name="Held B."/>
            <person name="Lapidus A."/>
            <person name="Nolan M."/>
            <person name="Copeland A."/>
            <person name="Lucas S."/>
            <person name="Del Rio T.G."/>
            <person name="Tice H."/>
            <person name="Cheng J.F."/>
            <person name="Chertkov O."/>
            <person name="Goodwin L."/>
            <person name="Tapia R."/>
            <person name="Han C."/>
            <person name="Liolios K."/>
            <person name="Ivanova N."/>
            <person name="Mavromatis K."/>
            <person name="Ovchinnikova G."/>
            <person name="Pati A."/>
            <person name="Chen A."/>
            <person name="Palaniappan K."/>
            <person name="Land M."/>
            <person name="Hauser L."/>
            <person name="Chang Y.J."/>
            <person name="Jeffries C.D."/>
            <person name="Pukall R."/>
            <person name="Spring S."/>
            <person name="Rohde M."/>
            <person name="Sikorski J."/>
            <person name="Goker M."/>
            <person name="Woyke T."/>
            <person name="Bristow J."/>
            <person name="Eisen J.A."/>
            <person name="Markowitz V."/>
            <person name="Hugenholtz P."/>
            <person name="Kyrpides N.C."/>
            <person name="Klenk H.P."/>
        </authorList>
    </citation>
    <scope>NUCLEOTIDE SEQUENCE [LARGE SCALE GENOMIC DNA]</scope>
    <source>
        <strain evidence="1 2">DSM 12260</strain>
    </source>
</reference>
<dbReference type="HOGENOM" id="CLU_1239667_0_0_0"/>
<dbReference type="PaxDb" id="584708-Apau_0553"/>
<name>E3D0G7_9BACT</name>
<dbReference type="RefSeq" id="WP_006300140.1">
    <property type="nucleotide sequence ID" value="NZ_CM001022.1"/>
</dbReference>
<keyword evidence="2" id="KW-1185">Reference proteome</keyword>
<protein>
    <submittedName>
        <fullName evidence="1">Uncharacterized protein</fullName>
    </submittedName>
</protein>
<dbReference type="STRING" id="584708.Apau_0553"/>
<proteinExistence type="predicted"/>